<feature type="region of interest" description="Disordered" evidence="1">
    <location>
        <begin position="54"/>
        <end position="85"/>
    </location>
</feature>
<dbReference type="InterPro" id="IPR001584">
    <property type="entry name" value="Integrase_cat-core"/>
</dbReference>
<evidence type="ECO:0000259" key="2">
    <source>
        <dbReference type="Pfam" id="PF13683"/>
    </source>
</evidence>
<keyword evidence="4" id="KW-1185">Reference proteome</keyword>
<proteinExistence type="predicted"/>
<sequence>MDGKGVRKRTLGNIFIERLWRTLKYECVYLHAWETGSQARTGVRNWMEFHNHRRPHKALGGRPPAVVSSLTGEATQPDQQEQIRA</sequence>
<protein>
    <submittedName>
        <fullName evidence="3">Integrase core domain-containing protein</fullName>
    </submittedName>
</protein>
<dbReference type="InterPro" id="IPR012337">
    <property type="entry name" value="RNaseH-like_sf"/>
</dbReference>
<dbReference type="Pfam" id="PF13683">
    <property type="entry name" value="rve_3"/>
    <property type="match status" value="1"/>
</dbReference>
<dbReference type="SUPFAM" id="SSF53098">
    <property type="entry name" value="Ribonuclease H-like"/>
    <property type="match status" value="1"/>
</dbReference>
<reference evidence="3 4" key="1">
    <citation type="submission" date="2023-02" db="EMBL/GenBank/DDBJ databases">
        <title>Whole genome sequenc of Paracoccus marcusii MBLB0836.</title>
        <authorList>
            <person name="Seo M.-J."/>
            <person name="Cho E.-S."/>
            <person name="Hwang C.Y."/>
        </authorList>
    </citation>
    <scope>NUCLEOTIDE SEQUENCE [LARGE SCALE GENOMIC DNA]</scope>
    <source>
        <strain evidence="3 4">MBLB0836</strain>
    </source>
</reference>
<feature type="domain" description="Integrase catalytic" evidence="2">
    <location>
        <begin position="12"/>
        <end position="64"/>
    </location>
</feature>
<dbReference type="EMBL" id="CP117466">
    <property type="protein sequence ID" value="WDA11317.1"/>
    <property type="molecule type" value="Genomic_DNA"/>
</dbReference>
<accession>A0ABY7UNQ0</accession>
<feature type="compositionally biased region" description="Polar residues" evidence="1">
    <location>
        <begin position="68"/>
        <end position="85"/>
    </location>
</feature>
<organism evidence="3 4">
    <name type="scientific">Paracoccus marcusii</name>
    <dbReference type="NCBI Taxonomy" id="59779"/>
    <lineage>
        <taxon>Bacteria</taxon>
        <taxon>Pseudomonadati</taxon>
        <taxon>Pseudomonadota</taxon>
        <taxon>Alphaproteobacteria</taxon>
        <taxon>Rhodobacterales</taxon>
        <taxon>Paracoccaceae</taxon>
        <taxon>Paracoccus</taxon>
    </lineage>
</organism>
<evidence type="ECO:0000256" key="1">
    <source>
        <dbReference type="SAM" id="MobiDB-lite"/>
    </source>
</evidence>
<evidence type="ECO:0000313" key="3">
    <source>
        <dbReference type="EMBL" id="WDA11317.1"/>
    </source>
</evidence>
<gene>
    <name evidence="3" type="ORF">PRL19_08255</name>
</gene>
<dbReference type="Proteomes" id="UP001216899">
    <property type="component" value="Chromosome"/>
</dbReference>
<evidence type="ECO:0000313" key="4">
    <source>
        <dbReference type="Proteomes" id="UP001216899"/>
    </source>
</evidence>
<name>A0ABY7UNQ0_9RHOB</name>